<protein>
    <submittedName>
        <fullName evidence="1">Uncharacterized protein</fullName>
    </submittedName>
</protein>
<organism evidence="1">
    <name type="scientific">marine sediment metagenome</name>
    <dbReference type="NCBI Taxonomy" id="412755"/>
    <lineage>
        <taxon>unclassified sequences</taxon>
        <taxon>metagenomes</taxon>
        <taxon>ecological metagenomes</taxon>
    </lineage>
</organism>
<evidence type="ECO:0000313" key="1">
    <source>
        <dbReference type="EMBL" id="GAI76761.1"/>
    </source>
</evidence>
<proteinExistence type="predicted"/>
<reference evidence="1" key="1">
    <citation type="journal article" date="2014" name="Front. Microbiol.">
        <title>High frequency of phylogenetically diverse reductive dehalogenase-homologous genes in deep subseafloor sedimentary metagenomes.</title>
        <authorList>
            <person name="Kawai M."/>
            <person name="Futagami T."/>
            <person name="Toyoda A."/>
            <person name="Takaki Y."/>
            <person name="Nishi S."/>
            <person name="Hori S."/>
            <person name="Arai W."/>
            <person name="Tsubouchi T."/>
            <person name="Morono Y."/>
            <person name="Uchiyama I."/>
            <person name="Ito T."/>
            <person name="Fujiyama A."/>
            <person name="Inagaki F."/>
            <person name="Takami H."/>
        </authorList>
    </citation>
    <scope>NUCLEOTIDE SEQUENCE</scope>
    <source>
        <strain evidence="1">Expedition CK06-06</strain>
    </source>
</reference>
<comment type="caution">
    <text evidence="1">The sequence shown here is derived from an EMBL/GenBank/DDBJ whole genome shotgun (WGS) entry which is preliminary data.</text>
</comment>
<gene>
    <name evidence="1" type="ORF">S12H4_11553</name>
</gene>
<dbReference type="EMBL" id="BARW01005217">
    <property type="protein sequence ID" value="GAI76761.1"/>
    <property type="molecule type" value="Genomic_DNA"/>
</dbReference>
<accession>X1SCB2</accession>
<sequence length="130" mass="14215">MKALLIEVDFSTGRRAGGIQIKNNPNLWCDGWQDLEAGLEIRIVKDGNTKPYEGVKGITILDGEKAINAAIDANIPTQYAVRDMNLLIAHMKEKGISLDTVANKSAKQIAQEAFALNLAGITERKPKKVK</sequence>
<dbReference type="AlphaFoldDB" id="X1SCB2"/>
<name>X1SCB2_9ZZZZ</name>